<evidence type="ECO:0000313" key="2">
    <source>
        <dbReference type="EMBL" id="KAJ8881565.1"/>
    </source>
</evidence>
<dbReference type="EMBL" id="JARBHB010000006">
    <property type="protein sequence ID" value="KAJ8881565.1"/>
    <property type="molecule type" value="Genomic_DNA"/>
</dbReference>
<comment type="caution">
    <text evidence="2">The sequence shown here is derived from an EMBL/GenBank/DDBJ whole genome shotgun (WGS) entry which is preliminary data.</text>
</comment>
<reference evidence="2 3" key="1">
    <citation type="submission" date="2023-02" db="EMBL/GenBank/DDBJ databases">
        <title>LHISI_Scaffold_Assembly.</title>
        <authorList>
            <person name="Stuart O.P."/>
            <person name="Cleave R."/>
            <person name="Magrath M.J.L."/>
            <person name="Mikheyev A.S."/>
        </authorList>
    </citation>
    <scope>NUCLEOTIDE SEQUENCE [LARGE SCALE GENOMIC DNA]</scope>
    <source>
        <strain evidence="2">Daus_M_001</strain>
        <tissue evidence="2">Leg muscle</tissue>
    </source>
</reference>
<sequence length="321" mass="35447">MRGSEYGPCAELVTACLERFPIGRVTGWRVLRRLANGVPSGVERSWAALNIEVLRADEVEAKKVCSSTGIQGRGKREKTHRPALSSGTIPTCENPGANPPATTDHYNTTAPRLCDMLLMCAAGVGGTRGCLTSVLFRTLCLLTASGIRGSPAAEDPRFDARSTQVARRQRPRTSDWSPRQEAGTGKVSVVDYSKKPSQRLPGVISGNHGKPESGWPDKESKPTFYQMRHLAQLYWEGRVSPDLPVYWLLVDASISHSRITGAGTLKNKISHKEDSQNTAQLFLYSSAMAPRDFSLAPKMKSVFKRTHLKRRNEKRQNCERV</sequence>
<evidence type="ECO:0000313" key="3">
    <source>
        <dbReference type="Proteomes" id="UP001159363"/>
    </source>
</evidence>
<proteinExistence type="predicted"/>
<evidence type="ECO:0000256" key="1">
    <source>
        <dbReference type="SAM" id="MobiDB-lite"/>
    </source>
</evidence>
<accession>A0ABQ9HB75</accession>
<organism evidence="2 3">
    <name type="scientific">Dryococelus australis</name>
    <dbReference type="NCBI Taxonomy" id="614101"/>
    <lineage>
        <taxon>Eukaryota</taxon>
        <taxon>Metazoa</taxon>
        <taxon>Ecdysozoa</taxon>
        <taxon>Arthropoda</taxon>
        <taxon>Hexapoda</taxon>
        <taxon>Insecta</taxon>
        <taxon>Pterygota</taxon>
        <taxon>Neoptera</taxon>
        <taxon>Polyneoptera</taxon>
        <taxon>Phasmatodea</taxon>
        <taxon>Verophasmatodea</taxon>
        <taxon>Anareolatae</taxon>
        <taxon>Phasmatidae</taxon>
        <taxon>Eurycanthinae</taxon>
        <taxon>Dryococelus</taxon>
    </lineage>
</organism>
<gene>
    <name evidence="2" type="ORF">PR048_018048</name>
</gene>
<dbReference type="Proteomes" id="UP001159363">
    <property type="component" value="Chromosome 5"/>
</dbReference>
<keyword evidence="3" id="KW-1185">Reference proteome</keyword>
<feature type="region of interest" description="Disordered" evidence="1">
    <location>
        <begin position="151"/>
        <end position="219"/>
    </location>
</feature>
<protein>
    <submittedName>
        <fullName evidence="2">Uncharacterized protein</fullName>
    </submittedName>
</protein>
<feature type="region of interest" description="Disordered" evidence="1">
    <location>
        <begin position="70"/>
        <end position="99"/>
    </location>
</feature>
<name>A0ABQ9HB75_9NEOP</name>
<feature type="compositionally biased region" description="Basic and acidic residues" evidence="1">
    <location>
        <begin position="209"/>
        <end position="219"/>
    </location>
</feature>